<dbReference type="InterPro" id="IPR017972">
    <property type="entry name" value="Cyt_P450_CS"/>
</dbReference>
<sequence>MTILDDVDQLTTERMRRMSPGNQGKLPPVDLTGLPPGPKWPVLLQTAGLLRFRHWFHPHLRKKYGDVFTVRLAPGGRPLVFFTRPEHAKEIFAGDPEVFHAGKANGILGPIMGEHSLLLQDSSEHKRARKLLMPAFNGHALREYQSLVTEVARDEVATWRPGEEFRSLDRMNRLTLEVILRVVFGVTDESRLAQLRPCVNAVVNISPAILLGWGYPKLQKYGPWKRTVDNQRLLDQLMYAEIRERRTASDLAERSDVLSKLIVQGEDGDALSDTELRDQLVTLLLAGHETTATALAWALFEVGRSPELLARCRQAAAEGDDDYLDAVMKESMRLHPVIPMVVRTLMQPATIAGYDLPKGTTVGPSIIIAHQREDNHEDPDAFRPERFLGHNPPTNTWIPFGGGVRRCIGAGFALMEGVAVLREVFAAYDVSAVGDDEPKVRNITSVPRNGARIRVTR</sequence>
<comment type="cofactor">
    <cofactor evidence="1">
        <name>heme</name>
        <dbReference type="ChEBI" id="CHEBI:30413"/>
    </cofactor>
</comment>
<name>A0ABW1LGE1_9ACTN</name>
<dbReference type="Proteomes" id="UP001596135">
    <property type="component" value="Unassembled WGS sequence"/>
</dbReference>
<protein>
    <submittedName>
        <fullName evidence="4">Cytochrome P450</fullName>
    </submittedName>
</protein>
<dbReference type="InterPro" id="IPR050121">
    <property type="entry name" value="Cytochrome_P450_monoxygenase"/>
</dbReference>
<dbReference type="PRINTS" id="PR00463">
    <property type="entry name" value="EP450I"/>
</dbReference>
<dbReference type="EMBL" id="JBHSRJ010000003">
    <property type="protein sequence ID" value="MFC6042555.1"/>
    <property type="molecule type" value="Genomic_DNA"/>
</dbReference>
<dbReference type="Gene3D" id="1.10.630.10">
    <property type="entry name" value="Cytochrome P450"/>
    <property type="match status" value="1"/>
</dbReference>
<keyword evidence="3" id="KW-0560">Oxidoreductase</keyword>
<keyword evidence="3" id="KW-0408">Iron</keyword>
<dbReference type="PROSITE" id="PS00086">
    <property type="entry name" value="CYTOCHROME_P450"/>
    <property type="match status" value="1"/>
</dbReference>
<evidence type="ECO:0000313" key="4">
    <source>
        <dbReference type="EMBL" id="MFC6042555.1"/>
    </source>
</evidence>
<organism evidence="4 5">
    <name type="scientific">Nocardioides hankookensis</name>
    <dbReference type="NCBI Taxonomy" id="443157"/>
    <lineage>
        <taxon>Bacteria</taxon>
        <taxon>Bacillati</taxon>
        <taxon>Actinomycetota</taxon>
        <taxon>Actinomycetes</taxon>
        <taxon>Propionibacteriales</taxon>
        <taxon>Nocardioidaceae</taxon>
        <taxon>Nocardioides</taxon>
    </lineage>
</organism>
<dbReference type="InterPro" id="IPR036396">
    <property type="entry name" value="Cyt_P450_sf"/>
</dbReference>
<evidence type="ECO:0000256" key="2">
    <source>
        <dbReference type="ARBA" id="ARBA00010617"/>
    </source>
</evidence>
<dbReference type="InterPro" id="IPR001128">
    <property type="entry name" value="Cyt_P450"/>
</dbReference>
<dbReference type="InterPro" id="IPR002401">
    <property type="entry name" value="Cyt_P450_E_grp-I"/>
</dbReference>
<dbReference type="SUPFAM" id="SSF48264">
    <property type="entry name" value="Cytochrome P450"/>
    <property type="match status" value="1"/>
</dbReference>
<gene>
    <name evidence="4" type="ORF">ACFPYL_05700</name>
</gene>
<keyword evidence="3" id="KW-0503">Monooxygenase</keyword>
<reference evidence="5" key="1">
    <citation type="journal article" date="2019" name="Int. J. Syst. Evol. Microbiol.">
        <title>The Global Catalogue of Microorganisms (GCM) 10K type strain sequencing project: providing services to taxonomists for standard genome sequencing and annotation.</title>
        <authorList>
            <consortium name="The Broad Institute Genomics Platform"/>
            <consortium name="The Broad Institute Genome Sequencing Center for Infectious Disease"/>
            <person name="Wu L."/>
            <person name="Ma J."/>
        </authorList>
    </citation>
    <scope>NUCLEOTIDE SEQUENCE [LARGE SCALE GENOMIC DNA]</scope>
    <source>
        <strain evidence="5">CCUG 54522</strain>
    </source>
</reference>
<keyword evidence="3" id="KW-0349">Heme</keyword>
<proteinExistence type="inferred from homology"/>
<keyword evidence="3" id="KW-0479">Metal-binding</keyword>
<evidence type="ECO:0000256" key="3">
    <source>
        <dbReference type="RuleBase" id="RU000461"/>
    </source>
</evidence>
<dbReference type="Pfam" id="PF00067">
    <property type="entry name" value="p450"/>
    <property type="match status" value="1"/>
</dbReference>
<comment type="caution">
    <text evidence="4">The sequence shown here is derived from an EMBL/GenBank/DDBJ whole genome shotgun (WGS) entry which is preliminary data.</text>
</comment>
<dbReference type="RefSeq" id="WP_379151485.1">
    <property type="nucleotide sequence ID" value="NZ_JBHSRJ010000003.1"/>
</dbReference>
<keyword evidence="5" id="KW-1185">Reference proteome</keyword>
<dbReference type="PANTHER" id="PTHR24305">
    <property type="entry name" value="CYTOCHROME P450"/>
    <property type="match status" value="1"/>
</dbReference>
<evidence type="ECO:0000256" key="1">
    <source>
        <dbReference type="ARBA" id="ARBA00001971"/>
    </source>
</evidence>
<dbReference type="CDD" id="cd11053">
    <property type="entry name" value="CYP110-like"/>
    <property type="match status" value="1"/>
</dbReference>
<accession>A0ABW1LGE1</accession>
<comment type="similarity">
    <text evidence="2 3">Belongs to the cytochrome P450 family.</text>
</comment>
<dbReference type="PANTHER" id="PTHR24305:SF166">
    <property type="entry name" value="CYTOCHROME P450 12A4, MITOCHONDRIAL-RELATED"/>
    <property type="match status" value="1"/>
</dbReference>
<dbReference type="PRINTS" id="PR00385">
    <property type="entry name" value="P450"/>
</dbReference>
<evidence type="ECO:0000313" key="5">
    <source>
        <dbReference type="Proteomes" id="UP001596135"/>
    </source>
</evidence>